<accession>A0ACD3YVW5</accession>
<reference evidence="1" key="1">
    <citation type="submission" date="2021-11" db="EMBL/GenBank/DDBJ databases">
        <title>Fusarium solani-melongenae Genome sequencing and assembly.</title>
        <authorList>
            <person name="Xie S."/>
            <person name="Huang L."/>
            <person name="Zhang X."/>
        </authorList>
    </citation>
    <scope>NUCLEOTIDE SEQUENCE</scope>
    <source>
        <strain evidence="1">CRI 24-3</strain>
    </source>
</reference>
<evidence type="ECO:0000313" key="2">
    <source>
        <dbReference type="Proteomes" id="UP000830768"/>
    </source>
</evidence>
<protein>
    <submittedName>
        <fullName evidence="1">Uncharacterized protein</fullName>
    </submittedName>
</protein>
<proteinExistence type="predicted"/>
<sequence>MTSANCTCPLADYQMTVADNGKPTETMTNIAEGLGHSIRGRKDDHRFADIVKTYPSRFTSSAGISGHQLLRWHDRLHLQGLVEMTHEFLCTGGNGPLFWPDGNENGHEDPLRYSEDQDEIFEEMVRLFFKFNQNQRINQKRISRSRRASQEHGRIVNAGSVDGRPPVGEVPVGGRMPRPTKSPDHLNIGSPSRSRPANKPRRRVKPRRDHRGSWSFDAYSDHDQYRTSPGPPCSRERAPTDELAGRSRGPENATMIDPPTQSNVDMDDMTHNGAGNGHPQLMSMDRTSEGPKEPEDQEGADNDNGAFCPWSGQSREVPQSRQGLSRGPSEPDTQPVEEPVSPRSESKTSPILAPATPAVIHGVHIIFSVQTFPWLNQIWNPNRHFFHYTLKTLFEELPWQGPFHKVVMLLEFPGGVIMEDVQRDDEMRFRIVLARFEQKIETLKMCYAAPDRDVILEVSLEPMSRQQEPSERVQALLGRYIQ</sequence>
<name>A0ACD3YVW5_FUSSC</name>
<dbReference type="EMBL" id="CP090033">
    <property type="protein sequence ID" value="UPK93114.1"/>
    <property type="molecule type" value="Genomic_DNA"/>
</dbReference>
<organism evidence="1 2">
    <name type="scientific">Fusarium solani subsp. cucurbitae</name>
    <name type="common">Neocosmosporum cucurbitae</name>
    <dbReference type="NCBI Taxonomy" id="2747967"/>
    <lineage>
        <taxon>Eukaryota</taxon>
        <taxon>Fungi</taxon>
        <taxon>Dikarya</taxon>
        <taxon>Ascomycota</taxon>
        <taxon>Pezizomycotina</taxon>
        <taxon>Sordariomycetes</taxon>
        <taxon>Hypocreomycetidae</taxon>
        <taxon>Hypocreales</taxon>
        <taxon>Nectriaceae</taxon>
        <taxon>Fusarium</taxon>
        <taxon>Fusarium solani species complex</taxon>
    </lineage>
</organism>
<evidence type="ECO:0000313" key="1">
    <source>
        <dbReference type="EMBL" id="UPK93114.1"/>
    </source>
</evidence>
<dbReference type="Proteomes" id="UP000830768">
    <property type="component" value="Chromosome 4"/>
</dbReference>
<gene>
    <name evidence="1" type="ORF">LCI18_004049</name>
</gene>
<keyword evidence="2" id="KW-1185">Reference proteome</keyword>